<reference evidence="3 4" key="1">
    <citation type="submission" date="2022-04" db="EMBL/GenBank/DDBJ databases">
        <authorList>
            <person name="Ye Y.-Q."/>
            <person name="Du Z.-J."/>
        </authorList>
    </citation>
    <scope>NUCLEOTIDE SEQUENCE [LARGE SCALE GENOMIC DNA]</scope>
    <source>
        <strain evidence="3 4">A6E488</strain>
    </source>
</reference>
<dbReference type="InterPro" id="IPR012349">
    <property type="entry name" value="Split_barrel_FMN-bd"/>
</dbReference>
<protein>
    <submittedName>
        <fullName evidence="3">Flavin reductase</fullName>
    </submittedName>
</protein>
<dbReference type="RefSeq" id="WP_261615411.1">
    <property type="nucleotide sequence ID" value="NZ_JALIDZ010000003.1"/>
</dbReference>
<dbReference type="InterPro" id="IPR002563">
    <property type="entry name" value="Flavin_Rdtase-like_dom"/>
</dbReference>
<dbReference type="Proteomes" id="UP001320898">
    <property type="component" value="Unassembled WGS sequence"/>
</dbReference>
<dbReference type="Gene3D" id="2.30.110.10">
    <property type="entry name" value="Electron Transport, Fmn-binding Protein, Chain A"/>
    <property type="match status" value="1"/>
</dbReference>
<evidence type="ECO:0000313" key="4">
    <source>
        <dbReference type="Proteomes" id="UP001320898"/>
    </source>
</evidence>
<dbReference type="PANTHER" id="PTHR30466">
    <property type="entry name" value="FLAVIN REDUCTASE"/>
    <property type="match status" value="1"/>
</dbReference>
<dbReference type="AlphaFoldDB" id="A0AAW5QYW7"/>
<feature type="domain" description="Flavin reductase like" evidence="2">
    <location>
        <begin position="12"/>
        <end position="159"/>
    </location>
</feature>
<gene>
    <name evidence="3" type="ORF">MUB46_08270</name>
</gene>
<accession>A0AAW5QYW7</accession>
<dbReference type="GO" id="GO:0010181">
    <property type="term" value="F:FMN binding"/>
    <property type="evidence" value="ECO:0007669"/>
    <property type="project" value="InterPro"/>
</dbReference>
<evidence type="ECO:0000259" key="2">
    <source>
        <dbReference type="SMART" id="SM00903"/>
    </source>
</evidence>
<dbReference type="InterPro" id="IPR050268">
    <property type="entry name" value="NADH-dep_flavin_reductase"/>
</dbReference>
<organism evidence="3 4">
    <name type="scientific">Microbaculum marinisediminis</name>
    <dbReference type="NCBI Taxonomy" id="2931392"/>
    <lineage>
        <taxon>Bacteria</taxon>
        <taxon>Pseudomonadati</taxon>
        <taxon>Pseudomonadota</taxon>
        <taxon>Alphaproteobacteria</taxon>
        <taxon>Hyphomicrobiales</taxon>
        <taxon>Tepidamorphaceae</taxon>
        <taxon>Microbaculum</taxon>
    </lineage>
</organism>
<dbReference type="GO" id="GO:0006208">
    <property type="term" value="P:pyrimidine nucleobase catabolic process"/>
    <property type="evidence" value="ECO:0007669"/>
    <property type="project" value="TreeGrafter"/>
</dbReference>
<dbReference type="GO" id="GO:0042602">
    <property type="term" value="F:riboflavin reductase (NADPH) activity"/>
    <property type="evidence" value="ECO:0007669"/>
    <property type="project" value="TreeGrafter"/>
</dbReference>
<dbReference type="EMBL" id="JALIDZ010000003">
    <property type="protein sequence ID" value="MCT8971843.1"/>
    <property type="molecule type" value="Genomic_DNA"/>
</dbReference>
<sequence>MSIDRTAFRAAMSRLGASVNLITTDGPAGRYGMIASAVCSVTDDPPTVLVCINRSSSSYRTIRANRVLCVNVLAADHEPLSRRFSDPNLSVEDRFAAMGQWTSLVTGSPALHGASVALDCKVTAARNVGTHCVFFCEVADAHLAGTAQALIYFDRTYHPLTAWQAPAADAY</sequence>
<proteinExistence type="predicted"/>
<keyword evidence="1" id="KW-0560">Oxidoreductase</keyword>
<dbReference type="PANTHER" id="PTHR30466:SF1">
    <property type="entry name" value="FMN REDUCTASE (NADH) RUTF"/>
    <property type="match status" value="1"/>
</dbReference>
<comment type="caution">
    <text evidence="3">The sequence shown here is derived from an EMBL/GenBank/DDBJ whole genome shotgun (WGS) entry which is preliminary data.</text>
</comment>
<dbReference type="SMART" id="SM00903">
    <property type="entry name" value="Flavin_Reduct"/>
    <property type="match status" value="1"/>
</dbReference>
<dbReference type="SUPFAM" id="SSF50475">
    <property type="entry name" value="FMN-binding split barrel"/>
    <property type="match status" value="1"/>
</dbReference>
<name>A0AAW5QYW7_9HYPH</name>
<evidence type="ECO:0000313" key="3">
    <source>
        <dbReference type="EMBL" id="MCT8971843.1"/>
    </source>
</evidence>
<keyword evidence="4" id="KW-1185">Reference proteome</keyword>
<evidence type="ECO:0000256" key="1">
    <source>
        <dbReference type="ARBA" id="ARBA00023002"/>
    </source>
</evidence>
<dbReference type="Pfam" id="PF01613">
    <property type="entry name" value="Flavin_Reduct"/>
    <property type="match status" value="1"/>
</dbReference>